<protein>
    <recommendedName>
        <fullName evidence="1">DUF305 domain-containing protein</fullName>
    </recommendedName>
</protein>
<dbReference type="PANTHER" id="PTHR36933:SF1">
    <property type="entry name" value="SLL0788 PROTEIN"/>
    <property type="match status" value="1"/>
</dbReference>
<keyword evidence="3" id="KW-1185">Reference proteome</keyword>
<dbReference type="PANTHER" id="PTHR36933">
    <property type="entry name" value="SLL0788 PROTEIN"/>
    <property type="match status" value="1"/>
</dbReference>
<evidence type="ECO:0000313" key="3">
    <source>
        <dbReference type="Proteomes" id="UP000179467"/>
    </source>
</evidence>
<evidence type="ECO:0000313" key="2">
    <source>
        <dbReference type="EMBL" id="OHT18842.1"/>
    </source>
</evidence>
<dbReference type="AlphaFoldDB" id="A0A1S1HAF9"/>
<feature type="domain" description="DUF305" evidence="1">
    <location>
        <begin position="5"/>
        <end position="83"/>
    </location>
</feature>
<dbReference type="OrthoDB" id="517560at2"/>
<dbReference type="Pfam" id="PF03713">
    <property type="entry name" value="DUF305"/>
    <property type="match status" value="1"/>
</dbReference>
<dbReference type="InterPro" id="IPR012347">
    <property type="entry name" value="Ferritin-like"/>
</dbReference>
<evidence type="ECO:0000259" key="1">
    <source>
        <dbReference type="Pfam" id="PF03713"/>
    </source>
</evidence>
<dbReference type="EMBL" id="MIPT01000001">
    <property type="protein sequence ID" value="OHT18842.1"/>
    <property type="molecule type" value="Genomic_DNA"/>
</dbReference>
<dbReference type="RefSeq" id="WP_070932591.1">
    <property type="nucleotide sequence ID" value="NZ_MIPT01000001.1"/>
</dbReference>
<proteinExistence type="predicted"/>
<dbReference type="InterPro" id="IPR005183">
    <property type="entry name" value="DUF305_CopM-like"/>
</dbReference>
<organism evidence="2 3">
    <name type="scientific">Edaphosphingomonas haloaromaticamans</name>
    <dbReference type="NCBI Taxonomy" id="653954"/>
    <lineage>
        <taxon>Bacteria</taxon>
        <taxon>Pseudomonadati</taxon>
        <taxon>Pseudomonadota</taxon>
        <taxon>Alphaproteobacteria</taxon>
        <taxon>Sphingomonadales</taxon>
        <taxon>Rhizorhabdaceae</taxon>
        <taxon>Edaphosphingomonas</taxon>
    </lineage>
</organism>
<dbReference type="Gene3D" id="1.20.1260.10">
    <property type="match status" value="1"/>
</dbReference>
<sequence>MAHANEAAKKAYEEINNRMHHAMMGDMTGDPDRDFVEGMIPHHQGAIEMARVVIEHGDDAELKKLAGEIIVAQEREVAFLEDWRRRHRA</sequence>
<reference evidence="2 3" key="1">
    <citation type="submission" date="2016-09" db="EMBL/GenBank/DDBJ databases">
        <title>Metabolic pathway, cell adaptation mechanisms and a novel monoxygenase revealed through proteogenomic-transcription analysis of a Sphingomonas haloaromaticamans strain degrading the fungicide ortho-phenylphenol.</title>
        <authorList>
            <person name="Perruchon C."/>
            <person name="Papadopoulou E.S."/>
            <person name="Rousidou C."/>
            <person name="Vasileiadis S."/>
            <person name="Tanou G."/>
            <person name="Amoutzias G."/>
            <person name="Molassiotis A."/>
            <person name="Karpouzas D.G."/>
        </authorList>
    </citation>
    <scope>NUCLEOTIDE SEQUENCE [LARGE SCALE GENOMIC DNA]</scope>
    <source>
        <strain evidence="2 3">P3</strain>
    </source>
</reference>
<dbReference type="Proteomes" id="UP000179467">
    <property type="component" value="Unassembled WGS sequence"/>
</dbReference>
<accession>A0A1S1HAF9</accession>
<comment type="caution">
    <text evidence="2">The sequence shown here is derived from an EMBL/GenBank/DDBJ whole genome shotgun (WGS) entry which is preliminary data.</text>
</comment>
<name>A0A1S1HAF9_9SPHN</name>
<gene>
    <name evidence="2" type="ORF">BHE75_00821</name>
</gene>